<protein>
    <submittedName>
        <fullName evidence="2">Uncharacterized protein</fullName>
    </submittedName>
</protein>
<dbReference type="Proteomes" id="UP000240883">
    <property type="component" value="Unassembled WGS sequence"/>
</dbReference>
<keyword evidence="3" id="KW-1185">Reference proteome</keyword>
<name>A0A2T2P2T6_CORCC</name>
<dbReference type="AlphaFoldDB" id="A0A2T2P2T6"/>
<proteinExistence type="predicted"/>
<evidence type="ECO:0000313" key="3">
    <source>
        <dbReference type="Proteomes" id="UP000240883"/>
    </source>
</evidence>
<feature type="region of interest" description="Disordered" evidence="1">
    <location>
        <begin position="15"/>
        <end position="61"/>
    </location>
</feature>
<dbReference type="EMBL" id="KZ678130">
    <property type="protein sequence ID" value="PSN71981.1"/>
    <property type="molecule type" value="Genomic_DNA"/>
</dbReference>
<accession>A0A2T2P2T6</accession>
<evidence type="ECO:0000256" key="1">
    <source>
        <dbReference type="SAM" id="MobiDB-lite"/>
    </source>
</evidence>
<sequence length="165" mass="18264">MCPNCLHSEVMASEPSFQGSYSDPPDPVQRRAQARHSKTTAHPSHDHTCDPGSLVHPSFVRKSNTHPKYTRVRIYLGLHATPPPQQQQQQQQQPACLPAAHSTAVDIHVRRAAASYVRTPSLPELDSMIGDAKGSIVLMLYLDNHEGQANYGIMQVHVQVHLHEG</sequence>
<gene>
    <name evidence="2" type="ORF">BS50DRAFT_240582</name>
</gene>
<reference evidence="2 3" key="1">
    <citation type="journal article" date="2018" name="Front. Microbiol.">
        <title>Genome-Wide Analysis of Corynespora cassiicola Leaf Fall Disease Putative Effectors.</title>
        <authorList>
            <person name="Lopez D."/>
            <person name="Ribeiro S."/>
            <person name="Label P."/>
            <person name="Fumanal B."/>
            <person name="Venisse J.S."/>
            <person name="Kohler A."/>
            <person name="de Oliveira R.R."/>
            <person name="Labutti K."/>
            <person name="Lipzen A."/>
            <person name="Lail K."/>
            <person name="Bauer D."/>
            <person name="Ohm R.A."/>
            <person name="Barry K.W."/>
            <person name="Spatafora J."/>
            <person name="Grigoriev I.V."/>
            <person name="Martin F.M."/>
            <person name="Pujade-Renaud V."/>
        </authorList>
    </citation>
    <scope>NUCLEOTIDE SEQUENCE [LARGE SCALE GENOMIC DNA]</scope>
    <source>
        <strain evidence="2 3">Philippines</strain>
    </source>
</reference>
<evidence type="ECO:0000313" key="2">
    <source>
        <dbReference type="EMBL" id="PSN71981.1"/>
    </source>
</evidence>
<organism evidence="2 3">
    <name type="scientific">Corynespora cassiicola Philippines</name>
    <dbReference type="NCBI Taxonomy" id="1448308"/>
    <lineage>
        <taxon>Eukaryota</taxon>
        <taxon>Fungi</taxon>
        <taxon>Dikarya</taxon>
        <taxon>Ascomycota</taxon>
        <taxon>Pezizomycotina</taxon>
        <taxon>Dothideomycetes</taxon>
        <taxon>Pleosporomycetidae</taxon>
        <taxon>Pleosporales</taxon>
        <taxon>Corynesporascaceae</taxon>
        <taxon>Corynespora</taxon>
    </lineage>
</organism>